<proteinExistence type="predicted"/>
<keyword evidence="2" id="KW-1185">Reference proteome</keyword>
<dbReference type="NCBIfam" id="TIGR01206">
    <property type="entry name" value="lysW"/>
    <property type="match status" value="1"/>
</dbReference>
<accession>A0ABY9WVX3</accession>
<organism evidence="1 2">
    <name type="scientific">Archangium minus</name>
    <dbReference type="NCBI Taxonomy" id="83450"/>
    <lineage>
        <taxon>Bacteria</taxon>
        <taxon>Pseudomonadati</taxon>
        <taxon>Myxococcota</taxon>
        <taxon>Myxococcia</taxon>
        <taxon>Myxococcales</taxon>
        <taxon>Cystobacterineae</taxon>
        <taxon>Archangiaceae</taxon>
        <taxon>Archangium</taxon>
    </lineage>
</organism>
<dbReference type="EMBL" id="CP043494">
    <property type="protein sequence ID" value="WNG46581.1"/>
    <property type="molecule type" value="Genomic_DNA"/>
</dbReference>
<sequence>MQVQKQLEKQVDAAGINGCPTCAFEIFGDSFMEGEVVTCEGCSVELEVVGLKPLRFAEAPEVEEDWGE</sequence>
<dbReference type="InterPro" id="IPR005906">
    <property type="entry name" value="LysW"/>
</dbReference>
<dbReference type="Gene3D" id="2.20.28.160">
    <property type="match status" value="1"/>
</dbReference>
<dbReference type="RefSeq" id="WP_395823114.1">
    <property type="nucleotide sequence ID" value="NZ_CP043494.1"/>
</dbReference>
<dbReference type="Pfam" id="PF21344">
    <property type="entry name" value="Zn_ribbon_LysW"/>
    <property type="match status" value="1"/>
</dbReference>
<gene>
    <name evidence="1" type="primary">lysW</name>
    <name evidence="1" type="ORF">F0U60_22550</name>
</gene>
<reference evidence="1 2" key="1">
    <citation type="submission" date="2019-08" db="EMBL/GenBank/DDBJ databases">
        <title>Archangium and Cystobacter genomes.</title>
        <authorList>
            <person name="Chen I.-C.K."/>
            <person name="Wielgoss S."/>
        </authorList>
    </citation>
    <scope>NUCLEOTIDE SEQUENCE [LARGE SCALE GENOMIC DNA]</scope>
    <source>
        <strain evidence="1 2">Cbm 6</strain>
    </source>
</reference>
<evidence type="ECO:0000313" key="1">
    <source>
        <dbReference type="EMBL" id="WNG46581.1"/>
    </source>
</evidence>
<evidence type="ECO:0000313" key="2">
    <source>
        <dbReference type="Proteomes" id="UP001611383"/>
    </source>
</evidence>
<name>A0ABY9WVX3_9BACT</name>
<dbReference type="Proteomes" id="UP001611383">
    <property type="component" value="Chromosome"/>
</dbReference>
<protein>
    <submittedName>
        <fullName evidence="1">Lysine biosynthesis protein LysW</fullName>
    </submittedName>
</protein>